<evidence type="ECO:0000256" key="4">
    <source>
        <dbReference type="SAM" id="SignalP"/>
    </source>
</evidence>
<dbReference type="InterPro" id="IPR001368">
    <property type="entry name" value="TNFR/NGFR_Cys_rich_reg"/>
</dbReference>
<feature type="signal peptide" evidence="4">
    <location>
        <begin position="1"/>
        <end position="19"/>
    </location>
</feature>
<evidence type="ECO:0000256" key="2">
    <source>
        <dbReference type="SAM" id="MobiDB-lite"/>
    </source>
</evidence>
<name>A0AAV2TPX6_CALDB</name>
<dbReference type="Proteomes" id="UP001497525">
    <property type="component" value="Unassembled WGS sequence"/>
</dbReference>
<dbReference type="GO" id="GO:0015026">
    <property type="term" value="F:coreceptor activity"/>
    <property type="evidence" value="ECO:0007669"/>
    <property type="project" value="TreeGrafter"/>
</dbReference>
<dbReference type="GO" id="GO:0009986">
    <property type="term" value="C:cell surface"/>
    <property type="evidence" value="ECO:0007669"/>
    <property type="project" value="TreeGrafter"/>
</dbReference>
<feature type="repeat" description="TNFR-Cys" evidence="1">
    <location>
        <begin position="123"/>
        <end position="163"/>
    </location>
</feature>
<dbReference type="GO" id="GO:0007266">
    <property type="term" value="P:Rho protein signal transduction"/>
    <property type="evidence" value="ECO:0007669"/>
    <property type="project" value="TreeGrafter"/>
</dbReference>
<evidence type="ECO:0000313" key="6">
    <source>
        <dbReference type="EMBL" id="CAL5138512.1"/>
    </source>
</evidence>
<evidence type="ECO:0000259" key="5">
    <source>
        <dbReference type="PROSITE" id="PS50050"/>
    </source>
</evidence>
<dbReference type="GO" id="GO:0005035">
    <property type="term" value="F:death receptor activity"/>
    <property type="evidence" value="ECO:0007669"/>
    <property type="project" value="TreeGrafter"/>
</dbReference>
<comment type="caution">
    <text evidence="6">The sequence shown here is derived from an EMBL/GenBank/DDBJ whole genome shotgun (WGS) entry which is preliminary data.</text>
</comment>
<keyword evidence="3" id="KW-1133">Transmembrane helix</keyword>
<keyword evidence="4" id="KW-0732">Signal</keyword>
<feature type="disulfide bond" evidence="1">
    <location>
        <begin position="142"/>
        <end position="155"/>
    </location>
</feature>
<evidence type="ECO:0000256" key="1">
    <source>
        <dbReference type="PROSITE-ProRule" id="PRU00206"/>
    </source>
</evidence>
<accession>A0AAV2TPX6</accession>
<keyword evidence="3" id="KW-0812">Transmembrane</keyword>
<dbReference type="Pfam" id="PF00020">
    <property type="entry name" value="TNFR_c6"/>
    <property type="match status" value="1"/>
</dbReference>
<proteinExistence type="predicted"/>
<keyword evidence="3" id="KW-0472">Membrane</keyword>
<dbReference type="EMBL" id="CAXLJL010000490">
    <property type="protein sequence ID" value="CAL5138512.1"/>
    <property type="molecule type" value="Genomic_DNA"/>
</dbReference>
<feature type="disulfide bond" evidence="1">
    <location>
        <begin position="145"/>
        <end position="163"/>
    </location>
</feature>
<evidence type="ECO:0000256" key="3">
    <source>
        <dbReference type="SAM" id="Phobius"/>
    </source>
</evidence>
<dbReference type="InterPro" id="IPR052302">
    <property type="entry name" value="Neurotrophin_rcpt-DD"/>
</dbReference>
<feature type="region of interest" description="Disordered" evidence="2">
    <location>
        <begin position="440"/>
        <end position="463"/>
    </location>
</feature>
<dbReference type="PANTHER" id="PTHR46605:SF2">
    <property type="entry name" value="TNFR-CYS DOMAIN-CONTAINING PROTEIN"/>
    <property type="match status" value="1"/>
</dbReference>
<organism evidence="6 7">
    <name type="scientific">Calicophoron daubneyi</name>
    <name type="common">Rumen fluke</name>
    <name type="synonym">Paramphistomum daubneyi</name>
    <dbReference type="NCBI Taxonomy" id="300641"/>
    <lineage>
        <taxon>Eukaryota</taxon>
        <taxon>Metazoa</taxon>
        <taxon>Spiralia</taxon>
        <taxon>Lophotrochozoa</taxon>
        <taxon>Platyhelminthes</taxon>
        <taxon>Trematoda</taxon>
        <taxon>Digenea</taxon>
        <taxon>Plagiorchiida</taxon>
        <taxon>Pronocephalata</taxon>
        <taxon>Paramphistomoidea</taxon>
        <taxon>Paramphistomidae</taxon>
        <taxon>Calicophoron</taxon>
    </lineage>
</organism>
<feature type="compositionally biased region" description="Polar residues" evidence="2">
    <location>
        <begin position="440"/>
        <end position="450"/>
    </location>
</feature>
<dbReference type="SUPFAM" id="SSF57586">
    <property type="entry name" value="TNF receptor-like"/>
    <property type="match status" value="1"/>
</dbReference>
<dbReference type="Gene3D" id="6.10.250.1780">
    <property type="match status" value="1"/>
</dbReference>
<dbReference type="GO" id="GO:0048406">
    <property type="term" value="F:nerve growth factor binding"/>
    <property type="evidence" value="ECO:0007669"/>
    <property type="project" value="TreeGrafter"/>
</dbReference>
<feature type="domain" description="TNFR-Cys" evidence="5">
    <location>
        <begin position="123"/>
        <end position="163"/>
    </location>
</feature>
<feature type="chain" id="PRO_5043842152" description="TNFR-Cys domain-containing protein" evidence="4">
    <location>
        <begin position="20"/>
        <end position="463"/>
    </location>
</feature>
<reference evidence="6" key="1">
    <citation type="submission" date="2024-06" db="EMBL/GenBank/DDBJ databases">
        <authorList>
            <person name="Liu X."/>
            <person name="Lenzi L."/>
            <person name="Haldenby T S."/>
            <person name="Uol C."/>
        </authorList>
    </citation>
    <scope>NUCLEOTIDE SEQUENCE</scope>
</reference>
<dbReference type="SMART" id="SM00208">
    <property type="entry name" value="TNFR"/>
    <property type="match status" value="1"/>
</dbReference>
<gene>
    <name evidence="6" type="ORF">CDAUBV1_LOCUS13343</name>
</gene>
<dbReference type="Gene3D" id="2.10.50.10">
    <property type="entry name" value="Tumor Necrosis Factor Receptor, subunit A, domain 2"/>
    <property type="match status" value="1"/>
</dbReference>
<feature type="transmembrane region" description="Helical" evidence="3">
    <location>
        <begin position="201"/>
        <end position="221"/>
    </location>
</feature>
<sequence>MELIDCILLFSLLCDTVIAGPFRAQREITQNSSIEERKTLVGNTTTETMVDNEQHAETCPNAFDEFVSPVRGSPRCCRKCDYGYGRATQPQNSPLFRAQQPSVCSADDVRTPCEWNSDTQCQPCPSGFWSANIGETVKCVPCRSCTDSQILSKQCTATSDALCCPRSNENCTQSDASNEDYSSYLQEPDTSEKLIRQNQMLPIYCSIMGMIIISLLLYVVYKLWKQRESMTNAKLSEVYSVNLNGSVKGSLGARGNSLMGSRNGPVTVGGVKGVTSEPTTVNNPSCDGCPQWPNNVVETEPLISRSLSSNVAKDYVDQPLNTVPLTILGLLCSELSQKGLTKLAPTLGINLTDEYSPGIENLDLYQAALEASNSIKSVDEKQIRDSVFLLERLLGRPGVTIGVMCSALRHADRADLVKLLIPSGLQNSLSPTTKDECRTELSSIQSSWGSKNMRKPSGEDNQV</sequence>
<dbReference type="GO" id="GO:0005886">
    <property type="term" value="C:plasma membrane"/>
    <property type="evidence" value="ECO:0007669"/>
    <property type="project" value="TreeGrafter"/>
</dbReference>
<protein>
    <recommendedName>
        <fullName evidence="5">TNFR-Cys domain-containing protein</fullName>
    </recommendedName>
</protein>
<dbReference type="PANTHER" id="PTHR46605">
    <property type="entry name" value="TUMOR NECROSIS FACTOR RECEPTOR"/>
    <property type="match status" value="1"/>
</dbReference>
<evidence type="ECO:0000313" key="7">
    <source>
        <dbReference type="Proteomes" id="UP001497525"/>
    </source>
</evidence>
<dbReference type="PROSITE" id="PS50050">
    <property type="entry name" value="TNFR_NGFR_2"/>
    <property type="match status" value="1"/>
</dbReference>
<dbReference type="AlphaFoldDB" id="A0AAV2TPX6"/>
<keyword evidence="1" id="KW-1015">Disulfide bond</keyword>
<feature type="disulfide bond" evidence="1">
    <location>
        <begin position="124"/>
        <end position="139"/>
    </location>
</feature>